<dbReference type="RefSeq" id="WP_091156792.1">
    <property type="nucleotide sequence ID" value="NZ_FNAI01000022.1"/>
</dbReference>
<evidence type="ECO:0000313" key="2">
    <source>
        <dbReference type="Proteomes" id="UP000199072"/>
    </source>
</evidence>
<dbReference type="STRING" id="1391627.SAMN05216464_12239"/>
<dbReference type="OrthoDB" id="853547at2"/>
<dbReference type="AlphaFoldDB" id="A0A1G7MNS0"/>
<name>A0A1G7MNS0_9SPHI</name>
<dbReference type="EMBL" id="FNAI01000022">
    <property type="protein sequence ID" value="SDF63276.1"/>
    <property type="molecule type" value="Genomic_DNA"/>
</dbReference>
<reference evidence="1 2" key="1">
    <citation type="submission" date="2016-10" db="EMBL/GenBank/DDBJ databases">
        <authorList>
            <person name="de Groot N.N."/>
        </authorList>
    </citation>
    <scope>NUCLEOTIDE SEQUENCE [LARGE SCALE GENOMIC DNA]</scope>
    <source>
        <strain evidence="1 2">47C3B</strain>
    </source>
</reference>
<sequence>MKRIFFLLAVLCCYGCNSPVDKSKGLHDTSGNSESKNTVTVKDSLSPVNNKLIGIWTDGRTENATFDIRKDSIYYVEQMKSYRYSTRGDSIKIYYEDYTFNANVYFIKDTLAISSEEGGQILEVFKLNVETHICVSFRS</sequence>
<gene>
    <name evidence="1" type="ORF">SAMN05216464_12239</name>
</gene>
<keyword evidence="2" id="KW-1185">Reference proteome</keyword>
<organism evidence="1 2">
    <name type="scientific">Mucilaginibacter pineti</name>
    <dbReference type="NCBI Taxonomy" id="1391627"/>
    <lineage>
        <taxon>Bacteria</taxon>
        <taxon>Pseudomonadati</taxon>
        <taxon>Bacteroidota</taxon>
        <taxon>Sphingobacteriia</taxon>
        <taxon>Sphingobacteriales</taxon>
        <taxon>Sphingobacteriaceae</taxon>
        <taxon>Mucilaginibacter</taxon>
    </lineage>
</organism>
<proteinExistence type="predicted"/>
<protein>
    <submittedName>
        <fullName evidence="1">Uncharacterized protein</fullName>
    </submittedName>
</protein>
<evidence type="ECO:0000313" key="1">
    <source>
        <dbReference type="EMBL" id="SDF63276.1"/>
    </source>
</evidence>
<accession>A0A1G7MNS0</accession>
<dbReference type="Proteomes" id="UP000199072">
    <property type="component" value="Unassembled WGS sequence"/>
</dbReference>